<dbReference type="InterPro" id="IPR045063">
    <property type="entry name" value="Dynamin_N"/>
</dbReference>
<reference evidence="6" key="1">
    <citation type="submission" date="2023-10" db="EMBL/GenBank/DDBJ databases">
        <authorList>
            <person name="Hackl T."/>
        </authorList>
    </citation>
    <scope>NUCLEOTIDE SEQUENCE</scope>
</reference>
<dbReference type="InterPro" id="IPR000375">
    <property type="entry name" value="Dynamin_stalk"/>
</dbReference>
<dbReference type="InterPro" id="IPR030381">
    <property type="entry name" value="G_DYNAMIN_dom"/>
</dbReference>
<dbReference type="AlphaFoldDB" id="A0AAI8VT03"/>
<comment type="caution">
    <text evidence="6">The sequence shown here is derived from an EMBL/GenBank/DDBJ whole genome shotgun (WGS) entry which is preliminary data.</text>
</comment>
<evidence type="ECO:0000256" key="1">
    <source>
        <dbReference type="ARBA" id="ARBA00022741"/>
    </source>
</evidence>
<dbReference type="Pfam" id="PF01031">
    <property type="entry name" value="Dynamin_M"/>
    <property type="match status" value="1"/>
</dbReference>
<dbReference type="FunFam" id="3.40.50.300:FF:001425">
    <property type="entry name" value="Dynamin GTPase, putative"/>
    <property type="match status" value="1"/>
</dbReference>
<dbReference type="GO" id="GO:0003924">
    <property type="term" value="F:GTPase activity"/>
    <property type="evidence" value="ECO:0007669"/>
    <property type="project" value="InterPro"/>
</dbReference>
<dbReference type="GO" id="GO:0006897">
    <property type="term" value="P:endocytosis"/>
    <property type="evidence" value="ECO:0007669"/>
    <property type="project" value="TreeGrafter"/>
</dbReference>
<dbReference type="SUPFAM" id="SSF52540">
    <property type="entry name" value="P-loop containing nucleoside triphosphate hydrolases"/>
    <property type="match status" value="1"/>
</dbReference>
<evidence type="ECO:0000259" key="5">
    <source>
        <dbReference type="PROSITE" id="PS51718"/>
    </source>
</evidence>
<feature type="region of interest" description="Disordered" evidence="3">
    <location>
        <begin position="412"/>
        <end position="439"/>
    </location>
</feature>
<dbReference type="GO" id="GO:0005874">
    <property type="term" value="C:microtubule"/>
    <property type="evidence" value="ECO:0007669"/>
    <property type="project" value="TreeGrafter"/>
</dbReference>
<dbReference type="InterPro" id="IPR020850">
    <property type="entry name" value="GED_dom"/>
</dbReference>
<dbReference type="EMBL" id="CAUWAG010000020">
    <property type="protein sequence ID" value="CAJ2513571.1"/>
    <property type="molecule type" value="Genomic_DNA"/>
</dbReference>
<name>A0AAI8VT03_9PEZI</name>
<dbReference type="PRINTS" id="PR00195">
    <property type="entry name" value="DYNAMIN"/>
</dbReference>
<evidence type="ECO:0000313" key="7">
    <source>
        <dbReference type="Proteomes" id="UP001295740"/>
    </source>
</evidence>
<evidence type="ECO:0000259" key="4">
    <source>
        <dbReference type="PROSITE" id="PS51388"/>
    </source>
</evidence>
<evidence type="ECO:0000256" key="3">
    <source>
        <dbReference type="SAM" id="MobiDB-lite"/>
    </source>
</evidence>
<dbReference type="InterPro" id="IPR022812">
    <property type="entry name" value="Dynamin"/>
</dbReference>
<feature type="domain" description="GED" evidence="4">
    <location>
        <begin position="649"/>
        <end position="739"/>
    </location>
</feature>
<sequence length="739" mass="82994">MNMSTTAAEGQHGPGNLAILTKVDKLRELIGTRVALPQLVVVGDQSSGKSSVLEGLTGFAFPRDAELCTRYATQITCRREVEESITVSIMPNLDAPPQEQQRVKAFQRTLTEMSPGNLANLFKEANEAMGIRTSTNITSLNGSSLPAFSEHVLKIEKLGPNEEHFTVIDVPGIFRNETDGMTTESDIDLVMNMVKKYMQDSRTIILAIMPSNVDPATQEILKLAKRADPTMTRTMAVLTKPDLAIERATQQIAIDHVAGKRSDLTLGYYIVKNRGPDDANKSLEQGQTEERMFFAKTPWSVLNSTGKAGMDALKLRVRELLIDLIKKEFPKLKAEIVRELAVVRAQCDKMGPARSNPHAQRAYLNKMSEAFQTLARSALTADYTGDEIFSEHHNLRLVTRIVEANEEFSDKMADDGHTRPFATKPYTVDSPGEGSYSSDDDRIVRKSSDFLNRPDWLFDQFYPELSEIVGWRKPTKPDADSDVDIMDYIEEVYLSSRGQDLGTFGGALLGTMFKEQSKKWESLTLSHMSRAIYHVHDFIYSMIEEICPDNKVREALWDDYLVEELQEAYRHAMTHAKFLLEIEREGTPLTLNHYFNDNIQKSQVDRLMAAIEKLGTVSAQAGNAELGVFLSRSQLGSLSANKANSEHVREYMHDILKSYYKVSRKRFVDVVCQQAVNYFLLSGKNSPLKIFSTEMVLGLNEEQLDMIAAEDETVKLGREKLLRDIENFEAALKVLKGSG</sequence>
<dbReference type="GO" id="GO:0005739">
    <property type="term" value="C:mitochondrion"/>
    <property type="evidence" value="ECO:0007669"/>
    <property type="project" value="TreeGrafter"/>
</dbReference>
<dbReference type="GO" id="GO:0005525">
    <property type="term" value="F:GTP binding"/>
    <property type="evidence" value="ECO:0007669"/>
    <property type="project" value="InterPro"/>
</dbReference>
<dbReference type="Pfam" id="PF00350">
    <property type="entry name" value="Dynamin_N"/>
    <property type="match status" value="1"/>
</dbReference>
<dbReference type="Gene3D" id="1.20.120.1240">
    <property type="entry name" value="Dynamin, middle domain"/>
    <property type="match status" value="1"/>
</dbReference>
<dbReference type="GO" id="GO:0000266">
    <property type="term" value="P:mitochondrial fission"/>
    <property type="evidence" value="ECO:0007669"/>
    <property type="project" value="TreeGrafter"/>
</dbReference>
<dbReference type="Gene3D" id="3.40.50.300">
    <property type="entry name" value="P-loop containing nucleotide triphosphate hydrolases"/>
    <property type="match status" value="1"/>
</dbReference>
<dbReference type="GO" id="GO:0008017">
    <property type="term" value="F:microtubule binding"/>
    <property type="evidence" value="ECO:0007669"/>
    <property type="project" value="TreeGrafter"/>
</dbReference>
<evidence type="ECO:0000313" key="6">
    <source>
        <dbReference type="EMBL" id="CAJ2513571.1"/>
    </source>
</evidence>
<protein>
    <submittedName>
        <fullName evidence="6">Uu.00g016900.m01.CDS01</fullName>
    </submittedName>
</protein>
<keyword evidence="2" id="KW-0342">GTP-binding</keyword>
<dbReference type="GO" id="GO:0016020">
    <property type="term" value="C:membrane"/>
    <property type="evidence" value="ECO:0007669"/>
    <property type="project" value="TreeGrafter"/>
</dbReference>
<dbReference type="PANTHER" id="PTHR11566:SF215">
    <property type="entry name" value="DYNAMIN GTPASE"/>
    <property type="match status" value="1"/>
</dbReference>
<dbReference type="PROSITE" id="PS51388">
    <property type="entry name" value="GED"/>
    <property type="match status" value="1"/>
</dbReference>
<dbReference type="GO" id="GO:0016559">
    <property type="term" value="P:peroxisome fission"/>
    <property type="evidence" value="ECO:0007669"/>
    <property type="project" value="TreeGrafter"/>
</dbReference>
<dbReference type="Proteomes" id="UP001295740">
    <property type="component" value="Unassembled WGS sequence"/>
</dbReference>
<keyword evidence="7" id="KW-1185">Reference proteome</keyword>
<organism evidence="6 7">
    <name type="scientific">Anthostomella pinea</name>
    <dbReference type="NCBI Taxonomy" id="933095"/>
    <lineage>
        <taxon>Eukaryota</taxon>
        <taxon>Fungi</taxon>
        <taxon>Dikarya</taxon>
        <taxon>Ascomycota</taxon>
        <taxon>Pezizomycotina</taxon>
        <taxon>Sordariomycetes</taxon>
        <taxon>Xylariomycetidae</taxon>
        <taxon>Xylariales</taxon>
        <taxon>Xylariaceae</taxon>
        <taxon>Anthostomella</taxon>
    </lineage>
</organism>
<keyword evidence="1" id="KW-0547">Nucleotide-binding</keyword>
<dbReference type="CDD" id="cd08771">
    <property type="entry name" value="DLP_1"/>
    <property type="match status" value="1"/>
</dbReference>
<dbReference type="GO" id="GO:0048312">
    <property type="term" value="P:intracellular distribution of mitochondria"/>
    <property type="evidence" value="ECO:0007669"/>
    <property type="project" value="TreeGrafter"/>
</dbReference>
<dbReference type="SMART" id="SM00053">
    <property type="entry name" value="DYNc"/>
    <property type="match status" value="1"/>
</dbReference>
<dbReference type="InterPro" id="IPR001401">
    <property type="entry name" value="Dynamin_GTPase"/>
</dbReference>
<proteinExistence type="predicted"/>
<feature type="domain" description="Dynamin-type G" evidence="5">
    <location>
        <begin position="33"/>
        <end position="330"/>
    </location>
</feature>
<gene>
    <name evidence="6" type="ORF">KHLLAP_LOCUS14039</name>
</gene>
<accession>A0AAI8VT03</accession>
<dbReference type="PROSITE" id="PS51718">
    <property type="entry name" value="G_DYNAMIN_2"/>
    <property type="match status" value="1"/>
</dbReference>
<evidence type="ECO:0000256" key="2">
    <source>
        <dbReference type="ARBA" id="ARBA00023134"/>
    </source>
</evidence>
<dbReference type="PANTHER" id="PTHR11566">
    <property type="entry name" value="DYNAMIN"/>
    <property type="match status" value="1"/>
</dbReference>
<dbReference type="InterPro" id="IPR027417">
    <property type="entry name" value="P-loop_NTPase"/>
</dbReference>